<dbReference type="Proteomes" id="UP000807115">
    <property type="component" value="Chromosome 5"/>
</dbReference>
<dbReference type="PANTHER" id="PTHR33710">
    <property type="entry name" value="BNAC02G09200D PROTEIN"/>
    <property type="match status" value="1"/>
</dbReference>
<reference evidence="1" key="1">
    <citation type="journal article" date="2019" name="BMC Genomics">
        <title>A new reference genome for Sorghum bicolor reveals high levels of sequence similarity between sweet and grain genotypes: implications for the genetics of sugar metabolism.</title>
        <authorList>
            <person name="Cooper E.A."/>
            <person name="Brenton Z.W."/>
            <person name="Flinn B.S."/>
            <person name="Jenkins J."/>
            <person name="Shu S."/>
            <person name="Flowers D."/>
            <person name="Luo F."/>
            <person name="Wang Y."/>
            <person name="Xia P."/>
            <person name="Barry K."/>
            <person name="Daum C."/>
            <person name="Lipzen A."/>
            <person name="Yoshinaga Y."/>
            <person name="Schmutz J."/>
            <person name="Saski C."/>
            <person name="Vermerris W."/>
            <person name="Kresovich S."/>
        </authorList>
    </citation>
    <scope>NUCLEOTIDE SEQUENCE</scope>
</reference>
<proteinExistence type="predicted"/>
<protein>
    <recommendedName>
        <fullName evidence="3">Endonuclease/exonuclease/phosphatase domain-containing protein</fullName>
    </recommendedName>
</protein>
<dbReference type="EMBL" id="CM027684">
    <property type="protein sequence ID" value="KAG0529775.1"/>
    <property type="molecule type" value="Genomic_DNA"/>
</dbReference>
<accession>A0A921QYX8</accession>
<comment type="caution">
    <text evidence="1">The sequence shown here is derived from an EMBL/GenBank/DDBJ whole genome shotgun (WGS) entry which is preliminary data.</text>
</comment>
<dbReference type="AlphaFoldDB" id="A0A921QYX8"/>
<dbReference type="InterPro" id="IPR036691">
    <property type="entry name" value="Endo/exonu/phosph_ase_sf"/>
</dbReference>
<evidence type="ECO:0000313" key="2">
    <source>
        <dbReference type="Proteomes" id="UP000807115"/>
    </source>
</evidence>
<evidence type="ECO:0000313" key="1">
    <source>
        <dbReference type="EMBL" id="KAG0529775.1"/>
    </source>
</evidence>
<dbReference type="PANTHER" id="PTHR33710:SF49">
    <property type="entry name" value="OS01G0714200 PROTEIN"/>
    <property type="match status" value="1"/>
</dbReference>
<reference evidence="1" key="2">
    <citation type="submission" date="2020-10" db="EMBL/GenBank/DDBJ databases">
        <authorList>
            <person name="Cooper E.A."/>
            <person name="Brenton Z.W."/>
            <person name="Flinn B.S."/>
            <person name="Jenkins J."/>
            <person name="Shu S."/>
            <person name="Flowers D."/>
            <person name="Luo F."/>
            <person name="Wang Y."/>
            <person name="Xia P."/>
            <person name="Barry K."/>
            <person name="Daum C."/>
            <person name="Lipzen A."/>
            <person name="Yoshinaga Y."/>
            <person name="Schmutz J."/>
            <person name="Saski C."/>
            <person name="Vermerris W."/>
            <person name="Kresovich S."/>
        </authorList>
    </citation>
    <scope>NUCLEOTIDE SEQUENCE</scope>
</reference>
<evidence type="ECO:0008006" key="3">
    <source>
        <dbReference type="Google" id="ProtNLM"/>
    </source>
</evidence>
<dbReference type="Gene3D" id="3.60.10.10">
    <property type="entry name" value="Endonuclease/exonuclease/phosphatase"/>
    <property type="match status" value="1"/>
</dbReference>
<sequence>MALCCTSCSTPAAVLMAPDHSAGDFNEVLFAHEKEGGLRKSEAAMEKFRRAMEDCDLHDLGYVGDVFTWRNNHHNIGSYTRECLDRALANTAWRCKFPLVRVINGNPRHSDHRPMIMEVGERELQRWEGPREVLKNFEARWLEEEDCVAKVEEASGAALLVGTSTLLELQGQVLGELWEWDRLVLGELEKRIKNARRELERCRRRGIS</sequence>
<name>A0A921QYX8_SORBI</name>
<gene>
    <name evidence="1" type="ORF">BDA96_05G126000</name>
</gene>
<dbReference type="SUPFAM" id="SSF56219">
    <property type="entry name" value="DNase I-like"/>
    <property type="match status" value="1"/>
</dbReference>
<organism evidence="1 2">
    <name type="scientific">Sorghum bicolor</name>
    <name type="common">Sorghum</name>
    <name type="synonym">Sorghum vulgare</name>
    <dbReference type="NCBI Taxonomy" id="4558"/>
    <lineage>
        <taxon>Eukaryota</taxon>
        <taxon>Viridiplantae</taxon>
        <taxon>Streptophyta</taxon>
        <taxon>Embryophyta</taxon>
        <taxon>Tracheophyta</taxon>
        <taxon>Spermatophyta</taxon>
        <taxon>Magnoliopsida</taxon>
        <taxon>Liliopsida</taxon>
        <taxon>Poales</taxon>
        <taxon>Poaceae</taxon>
        <taxon>PACMAD clade</taxon>
        <taxon>Panicoideae</taxon>
        <taxon>Andropogonodae</taxon>
        <taxon>Andropogoneae</taxon>
        <taxon>Sorghinae</taxon>
        <taxon>Sorghum</taxon>
    </lineage>
</organism>